<evidence type="ECO:0000256" key="12">
    <source>
        <dbReference type="PIRNR" id="PIRNR000853"/>
    </source>
</evidence>
<keyword evidence="7 15" id="KW-0479">Metal-binding</keyword>
<comment type="similarity">
    <text evidence="3 12">Belongs to the PEP-utilizing enzyme family.</text>
</comment>
<dbReference type="Pfam" id="PF00391">
    <property type="entry name" value="PEP-utilizers"/>
    <property type="match status" value="1"/>
</dbReference>
<evidence type="ECO:0000256" key="14">
    <source>
        <dbReference type="PIRSR" id="PIRSR000853-2"/>
    </source>
</evidence>
<feature type="binding site" evidence="14">
    <location>
        <position position="799"/>
    </location>
    <ligand>
        <name>substrate</name>
    </ligand>
</feature>
<feature type="domain" description="PEP-utilising enzyme C-terminal" evidence="18">
    <location>
        <begin position="553"/>
        <end position="902"/>
    </location>
</feature>
<dbReference type="InterPro" id="IPR018274">
    <property type="entry name" value="PEP_util_AS"/>
</dbReference>
<feature type="binding site" evidence="14">
    <location>
        <position position="801"/>
    </location>
    <ligand>
        <name>substrate</name>
    </ligand>
</feature>
<evidence type="ECO:0000256" key="9">
    <source>
        <dbReference type="ARBA" id="ARBA00022777"/>
    </source>
</evidence>
<dbReference type="InterPro" id="IPR013815">
    <property type="entry name" value="ATP_grasp_subdomain_1"/>
</dbReference>
<feature type="active site" description="Proton donor" evidence="13">
    <location>
        <position position="864"/>
    </location>
</feature>
<dbReference type="PIRSF" id="PIRSF000853">
    <property type="entry name" value="PPDK"/>
    <property type="match status" value="1"/>
</dbReference>
<dbReference type="InterPro" id="IPR008279">
    <property type="entry name" value="PEP-util_enz_mobile_dom"/>
</dbReference>
<keyword evidence="11 15" id="KW-0460">Magnesium</keyword>
<dbReference type="GO" id="GO:0046872">
    <property type="term" value="F:metal ion binding"/>
    <property type="evidence" value="ECO:0007669"/>
    <property type="project" value="UniProtKB-UniRule"/>
</dbReference>
<dbReference type="InterPro" id="IPR023151">
    <property type="entry name" value="PEP_util_CS"/>
</dbReference>
<evidence type="ECO:0000313" key="19">
    <source>
        <dbReference type="EMBL" id="MBB4043262.1"/>
    </source>
</evidence>
<dbReference type="Gene3D" id="1.20.80.30">
    <property type="match status" value="1"/>
</dbReference>
<dbReference type="Gene3D" id="3.30.470.20">
    <property type="entry name" value="ATP-grasp fold, B domain"/>
    <property type="match status" value="1"/>
</dbReference>
<comment type="cofactor">
    <cofactor evidence="1 12 15">
        <name>Mg(2+)</name>
        <dbReference type="ChEBI" id="CHEBI:18420"/>
    </cofactor>
</comment>
<evidence type="ECO:0000256" key="7">
    <source>
        <dbReference type="ARBA" id="ARBA00022723"/>
    </source>
</evidence>
<dbReference type="Pfam" id="PF01326">
    <property type="entry name" value="PPDK_N"/>
    <property type="match status" value="1"/>
</dbReference>
<dbReference type="InterPro" id="IPR010121">
    <property type="entry name" value="Pyruvate_phosphate_dikinase"/>
</dbReference>
<dbReference type="PROSITE" id="PS00370">
    <property type="entry name" value="PEP_ENZYMES_PHOS_SITE"/>
    <property type="match status" value="1"/>
</dbReference>
<evidence type="ECO:0000256" key="5">
    <source>
        <dbReference type="ARBA" id="ARBA00020138"/>
    </source>
</evidence>
<feature type="active site" description="Tele-phosphohistidine intermediate" evidence="13">
    <location>
        <position position="489"/>
    </location>
</feature>
<dbReference type="InterPro" id="IPR002192">
    <property type="entry name" value="PPDK_AMP/ATP-bd"/>
</dbReference>
<dbReference type="Gene3D" id="1.10.189.10">
    <property type="entry name" value="Pyruvate Phosphate Dikinase, domain 2"/>
    <property type="match status" value="1"/>
</dbReference>
<evidence type="ECO:0000259" key="17">
    <source>
        <dbReference type="Pfam" id="PF01326"/>
    </source>
</evidence>
<dbReference type="PANTHER" id="PTHR22931">
    <property type="entry name" value="PHOSPHOENOLPYRUVATE DIKINASE-RELATED"/>
    <property type="match status" value="1"/>
</dbReference>
<accession>A0A840D484</accession>
<feature type="binding site" evidence="14">
    <location>
        <position position="778"/>
    </location>
    <ligand>
        <name>substrate</name>
    </ligand>
</feature>
<dbReference type="Proteomes" id="UP000560658">
    <property type="component" value="Unassembled WGS sequence"/>
</dbReference>
<comment type="caution">
    <text evidence="19">The sequence shown here is derived from an EMBL/GenBank/DDBJ whole genome shotgun (WGS) entry which is preliminary data.</text>
</comment>
<dbReference type="EMBL" id="JACIER010000003">
    <property type="protein sequence ID" value="MBB4043262.1"/>
    <property type="molecule type" value="Genomic_DNA"/>
</dbReference>
<feature type="binding site" evidence="14">
    <location>
        <position position="595"/>
    </location>
    <ligand>
        <name>substrate</name>
    </ligand>
</feature>
<dbReference type="InterPro" id="IPR015813">
    <property type="entry name" value="Pyrv/PenolPyrv_kinase-like_dom"/>
</dbReference>
<evidence type="ECO:0000256" key="10">
    <source>
        <dbReference type="ARBA" id="ARBA00022840"/>
    </source>
</evidence>
<dbReference type="PANTHER" id="PTHR22931:SF9">
    <property type="entry name" value="PYRUVATE, PHOSPHATE DIKINASE 1, CHLOROPLASTIC"/>
    <property type="match status" value="1"/>
</dbReference>
<dbReference type="InterPro" id="IPR040442">
    <property type="entry name" value="Pyrv_kinase-like_dom_sf"/>
</dbReference>
<evidence type="ECO:0000256" key="11">
    <source>
        <dbReference type="ARBA" id="ARBA00022842"/>
    </source>
</evidence>
<dbReference type="EC" id="2.7.9.1" evidence="4 12"/>
<keyword evidence="20" id="KW-1185">Reference proteome</keyword>
<evidence type="ECO:0000256" key="8">
    <source>
        <dbReference type="ARBA" id="ARBA00022741"/>
    </source>
</evidence>
<evidence type="ECO:0000256" key="15">
    <source>
        <dbReference type="PIRSR" id="PIRSR000853-3"/>
    </source>
</evidence>
<dbReference type="PROSITE" id="PS00742">
    <property type="entry name" value="PEP_ENZYMES_2"/>
    <property type="match status" value="1"/>
</dbReference>
<comment type="catalytic activity">
    <reaction evidence="12">
        <text>pyruvate + phosphate + ATP = phosphoenolpyruvate + AMP + diphosphate + H(+)</text>
        <dbReference type="Rhea" id="RHEA:10756"/>
        <dbReference type="ChEBI" id="CHEBI:15361"/>
        <dbReference type="ChEBI" id="CHEBI:15378"/>
        <dbReference type="ChEBI" id="CHEBI:30616"/>
        <dbReference type="ChEBI" id="CHEBI:33019"/>
        <dbReference type="ChEBI" id="CHEBI:43474"/>
        <dbReference type="ChEBI" id="CHEBI:58702"/>
        <dbReference type="ChEBI" id="CHEBI:456215"/>
        <dbReference type="EC" id="2.7.9.1"/>
    </reaction>
</comment>
<dbReference type="InterPro" id="IPR000121">
    <property type="entry name" value="PEP_util_C"/>
</dbReference>
<dbReference type="AlphaFoldDB" id="A0A840D484"/>
<dbReference type="SUPFAM" id="SSF52009">
    <property type="entry name" value="Phosphohistidine domain"/>
    <property type="match status" value="1"/>
</dbReference>
<dbReference type="RefSeq" id="WP_183207950.1">
    <property type="nucleotide sequence ID" value="NZ_JACIER010000003.1"/>
</dbReference>
<keyword evidence="8" id="KW-0547">Nucleotide-binding</keyword>
<evidence type="ECO:0000313" key="20">
    <source>
        <dbReference type="Proteomes" id="UP000560658"/>
    </source>
</evidence>
<reference evidence="19" key="1">
    <citation type="submission" date="2020-08" db="EMBL/GenBank/DDBJ databases">
        <title>Genomic Encyclopedia of Type Strains, Phase IV (KMG-IV): sequencing the most valuable type-strain genomes for metagenomic binning, comparative biology and taxonomic classification.</title>
        <authorList>
            <person name="Goeker M."/>
        </authorList>
    </citation>
    <scope>NUCLEOTIDE SEQUENCE [LARGE SCALE GENOMIC DNA]</scope>
    <source>
        <strain evidence="19">DSM 105720</strain>
    </source>
</reference>
<dbReference type="Gene3D" id="3.20.20.60">
    <property type="entry name" value="Phosphoenolpyruvate-binding domains"/>
    <property type="match status" value="1"/>
</dbReference>
<dbReference type="Gene3D" id="3.30.1490.20">
    <property type="entry name" value="ATP-grasp fold, A domain"/>
    <property type="match status" value="1"/>
</dbReference>
<feature type="binding site" evidence="15">
    <location>
        <position position="802"/>
    </location>
    <ligand>
        <name>Mg(2+)</name>
        <dbReference type="ChEBI" id="CHEBI:18420"/>
    </ligand>
</feature>
<feature type="binding site" evidence="14">
    <location>
        <position position="800"/>
    </location>
    <ligand>
        <name>substrate</name>
    </ligand>
</feature>
<protein>
    <recommendedName>
        <fullName evidence="5 12">Pyruvate, phosphate dikinase</fullName>
        <ecNumber evidence="4 12">2.7.9.1</ecNumber>
    </recommendedName>
</protein>
<gene>
    <name evidence="19" type="ORF">GGR06_001029</name>
</gene>
<evidence type="ECO:0000256" key="6">
    <source>
        <dbReference type="ARBA" id="ARBA00022679"/>
    </source>
</evidence>
<name>A0A840D484_9BACE</name>
<feature type="binding site" evidence="15">
    <location>
        <position position="778"/>
    </location>
    <ligand>
        <name>Mg(2+)</name>
        <dbReference type="ChEBI" id="CHEBI:18420"/>
    </ligand>
</feature>
<evidence type="ECO:0000256" key="1">
    <source>
        <dbReference type="ARBA" id="ARBA00001946"/>
    </source>
</evidence>
<dbReference type="Gene3D" id="3.50.30.10">
    <property type="entry name" value="Phosphohistidine domain"/>
    <property type="match status" value="1"/>
</dbReference>
<evidence type="ECO:0000256" key="2">
    <source>
        <dbReference type="ARBA" id="ARBA00003144"/>
    </source>
</evidence>
<feature type="domain" description="PEP-utilising enzyme mobile" evidence="16">
    <location>
        <begin position="456"/>
        <end position="537"/>
    </location>
</feature>
<keyword evidence="9" id="KW-0418">Kinase</keyword>
<dbReference type="InterPro" id="IPR036637">
    <property type="entry name" value="Phosphohistidine_dom_sf"/>
</dbReference>
<dbReference type="SUPFAM" id="SSF56059">
    <property type="entry name" value="Glutathione synthetase ATP-binding domain-like"/>
    <property type="match status" value="1"/>
</dbReference>
<evidence type="ECO:0000256" key="3">
    <source>
        <dbReference type="ARBA" id="ARBA00007837"/>
    </source>
</evidence>
<dbReference type="GO" id="GO:0005524">
    <property type="term" value="F:ATP binding"/>
    <property type="evidence" value="ECO:0007669"/>
    <property type="project" value="UniProtKB-UniRule"/>
</dbReference>
<dbReference type="GO" id="GO:0016301">
    <property type="term" value="F:kinase activity"/>
    <property type="evidence" value="ECO:0007669"/>
    <property type="project" value="UniProtKB-UniRule"/>
</dbReference>
<evidence type="ECO:0000256" key="13">
    <source>
        <dbReference type="PIRSR" id="PIRSR000853-1"/>
    </source>
</evidence>
<dbReference type="SUPFAM" id="SSF51621">
    <property type="entry name" value="Phosphoenolpyruvate/pyruvate domain"/>
    <property type="match status" value="1"/>
</dbReference>
<comment type="function">
    <text evidence="2">Catalyzes the reversible phosphorylation of pyruvate and phosphate.</text>
</comment>
<keyword evidence="10" id="KW-0067">ATP-binding</keyword>
<dbReference type="Pfam" id="PF02896">
    <property type="entry name" value="PEP-utilizers_C"/>
    <property type="match status" value="1"/>
</dbReference>
<organism evidence="19 20">
    <name type="scientific">Bacteroides reticulotermitis</name>
    <dbReference type="NCBI Taxonomy" id="1133319"/>
    <lineage>
        <taxon>Bacteria</taxon>
        <taxon>Pseudomonadati</taxon>
        <taxon>Bacteroidota</taxon>
        <taxon>Bacteroidia</taxon>
        <taxon>Bacteroidales</taxon>
        <taxon>Bacteroidaceae</taxon>
        <taxon>Bacteroides</taxon>
    </lineage>
</organism>
<keyword evidence="6 19" id="KW-0808">Transferase</keyword>
<evidence type="ECO:0000259" key="18">
    <source>
        <dbReference type="Pfam" id="PF02896"/>
    </source>
</evidence>
<evidence type="ECO:0000256" key="4">
    <source>
        <dbReference type="ARBA" id="ARBA00011994"/>
    </source>
</evidence>
<feature type="binding site" evidence="14">
    <location>
        <position position="651"/>
    </location>
    <ligand>
        <name>substrate</name>
    </ligand>
</feature>
<feature type="domain" description="Pyruvate phosphate dikinase AMP/ATP-binding" evidence="17">
    <location>
        <begin position="67"/>
        <end position="389"/>
    </location>
</feature>
<sequence>MDKKRVYTFGNGQAEGKAGMKNLLGGKGANLAEMNLIGIPVPPGFTITTDVCTEYNELGREKVVQLLQKEVITAIESVEFLMKSKFGDVETPLLVSVRSGARASMPGMMDTILNLGLNDEVVEGLIRKTGNARFAWDSYRRFVQMYGDVVLGMKPTNKDDIDPFEAIIEEVKHAKGVKLDNELKVEDLKELVQKFKKTVKVKTGKDFPTNAYEQLWGAICAVFNSWTNERAILYRKMEGIPYEWGTAVNVQAMVFGNMGDSSATGVCFSRDAGTGEDLFNGEYLINAQGEDVVAGIRTPQQITKIGSQRWAELAGVSEEERVAKFPSMEEIMPEIYQELDELQTKLENHYKDMQDMEFTVQEGKLWFLQTRNGKRTGAAMVKIAMDLFRQGVIDEKTALMRVEPNKLDELLHPIFDKEALTQAKVLTRGLPASPGAATGQIVFFADDASEWAAAKKAVIMVRIETSPEDLAGMAVAEGILTARGGMTSHAAVVARGMGKCCVSGAGALRIDYKARTVEIDGVLLKEGDYISLNGSTGEVYLGEVETKEAELSDDFAELMKLADKYTRLQVRTNADTPHDAMVARNFGAVGIGLCRTEHMFFEGEKIKAMREMILAENIEERRIALAKILPYQQEDFKGIFKAMEGLPVTVRLLDPPLHEFVPHDLKGQEEMAEAMGVSLKYIQERVESLCEHNPMLGHRGCRLGNTYPEITEMQTRAILGAALALKKEGVVTHPEIMVPLTGILREYKEQDNVIRAEAAKLFAEVGDSIDFTVGTMIEIPRAALTADRIASAAEFFSFGTNDLTQMTFGYSRDDVASFLPIYLEKKILEVDPFQVLDQKGVGQLIQMATEKGRAIRPELKCGICGEHGGEPSSVKFCHRVGLNYVSCSPFRVPIARLSAAQAALED</sequence>
<feature type="binding site" evidence="14">
    <location>
        <position position="802"/>
    </location>
    <ligand>
        <name>substrate</name>
    </ligand>
</feature>
<evidence type="ECO:0000259" key="16">
    <source>
        <dbReference type="Pfam" id="PF00391"/>
    </source>
</evidence>
<keyword evidence="19" id="KW-0670">Pyruvate</keyword>
<dbReference type="NCBIfam" id="TIGR01828">
    <property type="entry name" value="pyru_phos_dikin"/>
    <property type="match status" value="1"/>
</dbReference>
<proteinExistence type="inferred from homology"/>
<dbReference type="GO" id="GO:0050242">
    <property type="term" value="F:pyruvate, phosphate dikinase activity"/>
    <property type="evidence" value="ECO:0007669"/>
    <property type="project" value="UniProtKB-UniRule"/>
</dbReference>